<protein>
    <recommendedName>
        <fullName evidence="2">CCHC-type domain-containing protein</fullName>
    </recommendedName>
</protein>
<dbReference type="InterPro" id="IPR036875">
    <property type="entry name" value="Znf_CCHC_sf"/>
</dbReference>
<dbReference type="PANTHER" id="PTHR34222">
    <property type="entry name" value="GAG_PRE-INTEGRS DOMAIN-CONTAINING PROTEIN"/>
    <property type="match status" value="1"/>
</dbReference>
<comment type="caution">
    <text evidence="3">The sequence shown here is derived from an EMBL/GenBank/DDBJ whole genome shotgun (WGS) entry which is preliminary data.</text>
</comment>
<dbReference type="Pfam" id="PF22936">
    <property type="entry name" value="Pol_BBD"/>
    <property type="match status" value="1"/>
</dbReference>
<name>A0A835CXP1_TETSI</name>
<keyword evidence="1" id="KW-0862">Zinc</keyword>
<dbReference type="SMART" id="SM00343">
    <property type="entry name" value="ZnF_C2HC"/>
    <property type="match status" value="2"/>
</dbReference>
<sequence>MGSPQPCNDEECPLARFIELLIRDPNLVPINVKDWRKVPNEWKEVLYETACAISERNKANRAKLTMSTLLGRSHAVGTTVISIRRFAITRAVQLFRPSSGSSPVEAICRLFAYRGSKGYHIYLKRRALTKRSSRIYRTVFLCLYLSLDLWFCHGIRAKFYAIREFFSIGVPDASLSAIQEVHQTSQRDQFLMKLRNEFENARSSLMNWTPSPSLDIYLNELLREEQRCLTQATLEQQQGSTGAISVAYATQTKPRGRDMSTIQCYSCKELGHIANQCQKKFCNYCKGKGHVITECRRRPQNRNLRAYHTTVEDSVPISVASASTMNSQLASSCSTTSTLTPETVQQMILSAFSALGLTGKNKSFSKLWFLDSGASNHMTFSSENLLNVQKYDGNLQVQTANGESLPITAVGDISPSPPLQNVFYSPSLSANLISVGQLVDNDCDVSFSRSGCIVKDQVSGKIIVTGPKCGRLFPLRLPTSPRCSSIFSLFCPLAKNNCQMWHNRLGHPNSKTLLLPLMSSLPDFSDDESPSLTTSRFTPGFVYERRRQPDESTNGTCHDSTLAPALDIDPQPLRSVASDELSSSGNMVHGFGSLKGRLDMEEHSKITPLASRVSKNPISLHHVIPLLGLVC</sequence>
<dbReference type="Proteomes" id="UP000655225">
    <property type="component" value="Unassembled WGS sequence"/>
</dbReference>
<dbReference type="OrthoDB" id="1706811at2759"/>
<dbReference type="Gene3D" id="4.10.60.10">
    <property type="entry name" value="Zinc finger, CCHC-type"/>
    <property type="match status" value="1"/>
</dbReference>
<dbReference type="PANTHER" id="PTHR34222:SF100">
    <property type="entry name" value="CCHC-TYPE DOMAIN-CONTAINING PROTEIN"/>
    <property type="match status" value="1"/>
</dbReference>
<evidence type="ECO:0000313" key="3">
    <source>
        <dbReference type="EMBL" id="KAF8369556.1"/>
    </source>
</evidence>
<keyword evidence="1" id="KW-0479">Metal-binding</keyword>
<dbReference type="SUPFAM" id="SSF57756">
    <property type="entry name" value="Retrovirus zinc finger-like domains"/>
    <property type="match status" value="1"/>
</dbReference>
<dbReference type="InterPro" id="IPR054722">
    <property type="entry name" value="PolX-like_BBD"/>
</dbReference>
<keyword evidence="4" id="KW-1185">Reference proteome</keyword>
<feature type="domain" description="CCHC-type" evidence="2">
    <location>
        <begin position="264"/>
        <end position="279"/>
    </location>
</feature>
<reference evidence="3 4" key="1">
    <citation type="submission" date="2020-04" db="EMBL/GenBank/DDBJ databases">
        <title>Plant Genome Project.</title>
        <authorList>
            <person name="Zhang R.-G."/>
        </authorList>
    </citation>
    <scope>NUCLEOTIDE SEQUENCE [LARGE SCALE GENOMIC DNA]</scope>
    <source>
        <strain evidence="3">YNK0</strain>
        <tissue evidence="3">Leaf</tissue>
    </source>
</reference>
<dbReference type="AlphaFoldDB" id="A0A835CXP1"/>
<evidence type="ECO:0000313" key="4">
    <source>
        <dbReference type="Proteomes" id="UP000655225"/>
    </source>
</evidence>
<dbReference type="InterPro" id="IPR001878">
    <property type="entry name" value="Znf_CCHC"/>
</dbReference>
<evidence type="ECO:0000256" key="1">
    <source>
        <dbReference type="PROSITE-ProRule" id="PRU00047"/>
    </source>
</evidence>
<accession>A0A835CXP1</accession>
<proteinExistence type="predicted"/>
<dbReference type="GO" id="GO:0003676">
    <property type="term" value="F:nucleic acid binding"/>
    <property type="evidence" value="ECO:0007669"/>
    <property type="project" value="InterPro"/>
</dbReference>
<dbReference type="PROSITE" id="PS50158">
    <property type="entry name" value="ZF_CCHC"/>
    <property type="match status" value="1"/>
</dbReference>
<dbReference type="EMBL" id="JABCRI010000663">
    <property type="protein sequence ID" value="KAF8369556.1"/>
    <property type="molecule type" value="Genomic_DNA"/>
</dbReference>
<keyword evidence="1" id="KW-0863">Zinc-finger</keyword>
<dbReference type="GO" id="GO:0008270">
    <property type="term" value="F:zinc ion binding"/>
    <property type="evidence" value="ECO:0007669"/>
    <property type="project" value="UniProtKB-KW"/>
</dbReference>
<organism evidence="3 4">
    <name type="scientific">Tetracentron sinense</name>
    <name type="common">Spur-leaf</name>
    <dbReference type="NCBI Taxonomy" id="13715"/>
    <lineage>
        <taxon>Eukaryota</taxon>
        <taxon>Viridiplantae</taxon>
        <taxon>Streptophyta</taxon>
        <taxon>Embryophyta</taxon>
        <taxon>Tracheophyta</taxon>
        <taxon>Spermatophyta</taxon>
        <taxon>Magnoliopsida</taxon>
        <taxon>Trochodendrales</taxon>
        <taxon>Trochodendraceae</taxon>
        <taxon>Tetracentron</taxon>
    </lineage>
</organism>
<gene>
    <name evidence="3" type="ORF">HHK36_032419</name>
</gene>
<evidence type="ECO:0000259" key="2">
    <source>
        <dbReference type="PROSITE" id="PS50158"/>
    </source>
</evidence>
<dbReference type="Pfam" id="PF00098">
    <property type="entry name" value="zf-CCHC"/>
    <property type="match status" value="1"/>
</dbReference>